<dbReference type="Proteomes" id="UP000005622">
    <property type="component" value="Unassembled WGS sequence"/>
</dbReference>
<dbReference type="HOGENOM" id="CLU_637917_0_0_1"/>
<accession>A0A086J3S7</accession>
<dbReference type="AlphaFoldDB" id="H8Z968"/>
<sequence>MDEKKRYAWLEMYSTKNNTMIYDDLHVTEPFNEFFEGVLKISPSLNIKMFYITSLHIIGLLTIQRRIQRAMARKEPITERENGILNLRTSELFWPVTENIPKAFSFALVPELSVPKEFYLDLEEILSEIVKLKKMNNFSQIEYAQYKILVRALTNEEVRNRYSFFKDRFSYQVLQPVFKMFMRMKKNVIAESYYRTYEMAYFLNLYYKERFFNNPQPIAMCDIDFLVETEGGRKDGMTLGPDSSEDYEKRVIDRKFVLIMHALINKFMKQANISKKVEIYTVNILQIFLQKEQLLGYFKDFSAEVLIIGFTYIALKVHKKYLPIQKIHEIYRTLGFIRPFYIEENRRLRITIEEVIKNLVVKTYNILLPSILKNLTLKPTTTPKSERVAEESPSIKYVLSPLPGRMSKIIPVPTTSKKILFQEKEAEEIL</sequence>
<accession>H8Z968</accession>
<name>H8Z968_NEMA1</name>
<reference evidence="2" key="2">
    <citation type="submission" date="2012-10" db="EMBL/GenBank/DDBJ databases">
        <authorList>
            <consortium name="The Broad Institute Genome Sequencing Platform"/>
            <consortium name="The Broad Institute Genome Sequencing Center for Infectious Disease"/>
            <person name="Cuomo C."/>
            <person name="Troemel E."/>
            <person name="Walker B."/>
            <person name="Young S.K."/>
            <person name="Zeng Q."/>
            <person name="Gargeya S."/>
            <person name="Fitzgerald M."/>
            <person name="Haas B."/>
            <person name="Abouelleil A."/>
            <person name="Alvarado L."/>
            <person name="Arachchi H.M."/>
            <person name="Berlin A.M."/>
            <person name="Chapman S.B."/>
            <person name="Goldberg J."/>
            <person name="Griggs A."/>
            <person name="Gujja S."/>
            <person name="Hansen M."/>
            <person name="Howarth C."/>
            <person name="Imamovic A."/>
            <person name="Larimer J."/>
            <person name="McCowan C."/>
            <person name="Murphy C."/>
            <person name="Neiman D."/>
            <person name="Pearson M."/>
            <person name="Priest M."/>
            <person name="Roberts A."/>
            <person name="Saif S."/>
            <person name="Shea T."/>
            <person name="Sisk P."/>
            <person name="Sykes S."/>
            <person name="Wortman J."/>
            <person name="Nusbaum C."/>
            <person name="Birren B."/>
        </authorList>
    </citation>
    <scope>NUCLEOTIDE SEQUENCE</scope>
    <source>
        <strain evidence="2">ERTm6</strain>
    </source>
</reference>
<organism evidence="1">
    <name type="scientific">Nematocida ausubeli (strain ATCC PRA-371 / ERTm2)</name>
    <name type="common">Nematode killer fungus</name>
    <dbReference type="NCBI Taxonomy" id="1913371"/>
    <lineage>
        <taxon>Eukaryota</taxon>
        <taxon>Fungi</taxon>
        <taxon>Fungi incertae sedis</taxon>
        <taxon>Microsporidia</taxon>
        <taxon>Nematocida</taxon>
    </lineage>
</organism>
<dbReference type="Proteomes" id="UP000054524">
    <property type="component" value="Unassembled WGS sequence"/>
</dbReference>
<keyword evidence="3" id="KW-1185">Reference proteome</keyword>
<reference evidence="1" key="1">
    <citation type="submission" date="2011-03" db="EMBL/GenBank/DDBJ databases">
        <title>The Genome Sequence of Nematocida sp1 strain ERTm2.</title>
        <authorList>
            <consortium name="The Broad Institute Genome Sequencing Platform"/>
            <consortium name="The Broad Institute Genome Sequencing Center for Infectious Disease"/>
            <person name="Cuomo C."/>
            <person name="Troemel E."/>
            <person name="Young S.K."/>
            <person name="Zeng Q."/>
            <person name="Gargeya S."/>
            <person name="Fitzgerald M."/>
            <person name="Haas B."/>
            <person name="Abouelleil A."/>
            <person name="Alvarado L."/>
            <person name="Arachchi H.M."/>
            <person name="Berlin A."/>
            <person name="Brown A."/>
            <person name="Chapman S.B."/>
            <person name="Chen Z."/>
            <person name="Dunbar C."/>
            <person name="Freedman E."/>
            <person name="Gearin G."/>
            <person name="Gellesch M."/>
            <person name="Goldberg J."/>
            <person name="Griggs A."/>
            <person name="Gujja S."/>
            <person name="Heilman E.R."/>
            <person name="Heiman D."/>
            <person name="Howarth C."/>
            <person name="Larson L."/>
            <person name="Lui A."/>
            <person name="MacDonald P.J.P."/>
            <person name="Mehta T."/>
            <person name="Montmayeur A."/>
            <person name="Murphy C."/>
            <person name="Neiman D."/>
            <person name="Pearson M."/>
            <person name="Priest M."/>
            <person name="Roberts A."/>
            <person name="Saif S."/>
            <person name="Shea T."/>
            <person name="Shenoy N."/>
            <person name="Sisk P."/>
            <person name="Stolte C."/>
            <person name="Sykes S."/>
            <person name="White J."/>
            <person name="Yandava C."/>
            <person name="Wortman J."/>
            <person name="Nusbaum C."/>
            <person name="Birren B."/>
        </authorList>
    </citation>
    <scope>NUCLEOTIDE SEQUENCE</scope>
    <source>
        <strain evidence="1">ERTm2</strain>
    </source>
</reference>
<dbReference type="EMBL" id="JH604633">
    <property type="protein sequence ID" value="EHY66499.1"/>
    <property type="molecule type" value="Genomic_DNA"/>
</dbReference>
<evidence type="ECO:0000313" key="2">
    <source>
        <dbReference type="EMBL" id="KFG26795.1"/>
    </source>
</evidence>
<reference evidence="2 3" key="3">
    <citation type="journal article" date="2014" name="Genome Announc.">
        <title>Genome Sequence of the Microsporidian Species Nematocida sp1 Strain ERTm6 (ATCC PRA-372).</title>
        <authorList>
            <person name="Bakowski M.A."/>
            <person name="Priest M."/>
            <person name="Young S."/>
            <person name="Cuomo C.A."/>
            <person name="Troemel E.R."/>
        </authorList>
    </citation>
    <scope>NUCLEOTIDE SEQUENCE [LARGE SCALE GENOMIC DNA]</scope>
    <source>
        <strain evidence="2 3">ERTm6</strain>
    </source>
</reference>
<dbReference type="EMBL" id="AKIJ01000002">
    <property type="protein sequence ID" value="KFG26795.1"/>
    <property type="molecule type" value="Genomic_DNA"/>
</dbReference>
<gene>
    <name evidence="1" type="ORF">NERG_00139</name>
    <name evidence="2" type="ORF">NESG_00951</name>
</gene>
<evidence type="ECO:0000313" key="3">
    <source>
        <dbReference type="Proteomes" id="UP000054524"/>
    </source>
</evidence>
<evidence type="ECO:0000313" key="1">
    <source>
        <dbReference type="EMBL" id="EHY66499.1"/>
    </source>
</evidence>
<protein>
    <submittedName>
        <fullName evidence="1">Uncharacterized protein</fullName>
    </submittedName>
</protein>
<proteinExistence type="predicted"/>